<evidence type="ECO:0000256" key="1">
    <source>
        <dbReference type="ARBA" id="ARBA00001933"/>
    </source>
</evidence>
<dbReference type="OrthoDB" id="9801834at2"/>
<reference evidence="10 11" key="1">
    <citation type="submission" date="2017-11" db="EMBL/GenBank/DDBJ databases">
        <title>Draft genome sequence of magnetotactic bacterium Magnetospirillum kuznetsovii LBB-42.</title>
        <authorList>
            <person name="Grouzdev D.S."/>
            <person name="Rysina M.S."/>
            <person name="Baslerov R.V."/>
            <person name="Koziaeva V."/>
        </authorList>
    </citation>
    <scope>NUCLEOTIDE SEQUENCE [LARGE SCALE GENOMIC DNA]</scope>
    <source>
        <strain evidence="10 11">LBB-42</strain>
    </source>
</reference>
<gene>
    <name evidence="9 10" type="primary">bioA</name>
    <name evidence="10" type="ORF">CU669_13085</name>
</gene>
<dbReference type="AlphaFoldDB" id="A0A364NWT8"/>
<accession>A0A364NWT8</accession>
<evidence type="ECO:0000313" key="11">
    <source>
        <dbReference type="Proteomes" id="UP000251075"/>
    </source>
</evidence>
<dbReference type="PANTHER" id="PTHR42684">
    <property type="entry name" value="ADENOSYLMETHIONINE-8-AMINO-7-OXONONANOATE AMINOTRANSFERASE"/>
    <property type="match status" value="1"/>
</dbReference>
<keyword evidence="3 9" id="KW-0032">Aminotransferase</keyword>
<evidence type="ECO:0000256" key="6">
    <source>
        <dbReference type="ARBA" id="ARBA00022756"/>
    </source>
</evidence>
<keyword evidence="5 9" id="KW-0949">S-adenosyl-L-methionine</keyword>
<feature type="modified residue" description="N6-(pyridoxal phosphate)lysine" evidence="9">
    <location>
        <position position="285"/>
    </location>
</feature>
<organism evidence="10 11">
    <name type="scientific">Paramagnetospirillum kuznetsovii</name>
    <dbReference type="NCBI Taxonomy" id="2053833"/>
    <lineage>
        <taxon>Bacteria</taxon>
        <taxon>Pseudomonadati</taxon>
        <taxon>Pseudomonadota</taxon>
        <taxon>Alphaproteobacteria</taxon>
        <taxon>Rhodospirillales</taxon>
        <taxon>Magnetospirillaceae</taxon>
        <taxon>Paramagnetospirillum</taxon>
    </lineage>
</organism>
<feature type="binding site" evidence="9">
    <location>
        <position position="409"/>
    </location>
    <ligand>
        <name>substrate</name>
    </ligand>
</feature>
<dbReference type="NCBIfam" id="TIGR00508">
    <property type="entry name" value="bioA"/>
    <property type="match status" value="1"/>
</dbReference>
<feature type="site" description="Participates in the substrate recognition with KAPA and in a stacking interaction with the adenine ring of SAM" evidence="9">
    <location>
        <position position="25"/>
    </location>
</feature>
<keyword evidence="4 9" id="KW-0808">Transferase</keyword>
<dbReference type="FunFam" id="3.40.640.10:FF:000004">
    <property type="entry name" value="Acetylornithine aminotransferase"/>
    <property type="match status" value="1"/>
</dbReference>
<dbReference type="EMBL" id="PGTO01000010">
    <property type="protein sequence ID" value="RAU21365.1"/>
    <property type="molecule type" value="Genomic_DNA"/>
</dbReference>
<dbReference type="GO" id="GO:0004141">
    <property type="term" value="F:dethiobiotin synthase activity"/>
    <property type="evidence" value="ECO:0007669"/>
    <property type="project" value="TreeGrafter"/>
</dbReference>
<keyword evidence="11" id="KW-1185">Reference proteome</keyword>
<comment type="pathway">
    <text evidence="2 9">Cofactor biosynthesis; biotin biosynthesis; 7,8-diaminononanoate from 8-amino-7-oxononanoate (SAM route): step 1/1.</text>
</comment>
<dbReference type="InterPro" id="IPR015424">
    <property type="entry name" value="PyrdxlP-dep_Trfase"/>
</dbReference>
<comment type="subcellular location">
    <subcellularLocation>
        <location evidence="9">Cytoplasm</location>
    </subcellularLocation>
</comment>
<keyword evidence="9" id="KW-0963">Cytoplasm</keyword>
<evidence type="ECO:0000256" key="4">
    <source>
        <dbReference type="ARBA" id="ARBA00022679"/>
    </source>
</evidence>
<dbReference type="GO" id="GO:0004015">
    <property type="term" value="F:adenosylmethionine-8-amino-7-oxononanoate transaminase activity"/>
    <property type="evidence" value="ECO:0007669"/>
    <property type="project" value="UniProtKB-UniRule"/>
</dbReference>
<evidence type="ECO:0000256" key="9">
    <source>
        <dbReference type="HAMAP-Rule" id="MF_00834"/>
    </source>
</evidence>
<comment type="cofactor">
    <cofactor evidence="1 9">
        <name>pyridoxal 5'-phosphate</name>
        <dbReference type="ChEBI" id="CHEBI:597326"/>
    </cofactor>
</comment>
<feature type="binding site" evidence="9">
    <location>
        <position position="60"/>
    </location>
    <ligand>
        <name>substrate</name>
    </ligand>
</feature>
<dbReference type="PROSITE" id="PS00600">
    <property type="entry name" value="AA_TRANSFER_CLASS_3"/>
    <property type="match status" value="1"/>
</dbReference>
<feature type="binding site" evidence="9">
    <location>
        <position position="152"/>
    </location>
    <ligand>
        <name>substrate</name>
    </ligand>
</feature>
<dbReference type="InterPro" id="IPR015422">
    <property type="entry name" value="PyrdxlP-dep_Trfase_small"/>
</dbReference>
<evidence type="ECO:0000256" key="7">
    <source>
        <dbReference type="ARBA" id="ARBA00022898"/>
    </source>
</evidence>
<feature type="binding site" evidence="9">
    <location>
        <begin position="120"/>
        <end position="121"/>
    </location>
    <ligand>
        <name>pyridoxal 5'-phosphate</name>
        <dbReference type="ChEBI" id="CHEBI:597326"/>
    </ligand>
</feature>
<comment type="caution">
    <text evidence="10">The sequence shown here is derived from an EMBL/GenBank/DDBJ whole genome shotgun (WGS) entry which is preliminary data.</text>
</comment>
<evidence type="ECO:0000256" key="3">
    <source>
        <dbReference type="ARBA" id="ARBA00022576"/>
    </source>
</evidence>
<dbReference type="InterPro" id="IPR005815">
    <property type="entry name" value="BioA"/>
</dbReference>
<name>A0A364NWT8_9PROT</name>
<keyword evidence="7 9" id="KW-0663">Pyridoxal phosphate</keyword>
<dbReference type="UniPathway" id="UPA00078">
    <property type="reaction ID" value="UER00160"/>
</dbReference>
<proteinExistence type="inferred from homology"/>
<comment type="function">
    <text evidence="9">Catalyzes the transfer of the alpha-amino group from S-adenosyl-L-methionine (SAM) to 7-keto-8-aminopelargonic acid (KAPA) to form 7,8-diaminopelargonic acid (DAPA). It is the only aminotransferase known to utilize SAM as an amino donor.</text>
</comment>
<evidence type="ECO:0000256" key="8">
    <source>
        <dbReference type="ARBA" id="ARBA00048449"/>
    </source>
</evidence>
<dbReference type="Gene3D" id="3.40.640.10">
    <property type="entry name" value="Type I PLP-dependent aspartate aminotransferase-like (Major domain)"/>
    <property type="match status" value="1"/>
</dbReference>
<keyword evidence="6 9" id="KW-0093">Biotin biosynthesis</keyword>
<feature type="binding site" evidence="9">
    <location>
        <position position="285"/>
    </location>
    <ligand>
        <name>substrate</name>
    </ligand>
</feature>
<sequence>MTLSPKTLSYDELRALDARHVWHPFTQAGTAKPPILALGGRGATIYAADGREYLDLVSSWWCNLHGHGNPAIAQAIADQAMRLEQVIFADFTHEPAARLAARVTRRLPGDLDRVFYSDDGSTAVEVSLKLAHQYWRNKGQHRDVYVAFEGGYHGDTAGAMSAGHSSGYFEQWREMLFPVKTVPFPATWDDDPEVEAKEAAALDALDLVFACHPDHVSAVIVEPLIQGAAGMRMCRPEFLRALELKVREAGSLLIFDEVMTGFSRTGDLFACVKAGVTPDLICLSKGLTGGFLPLSMTVAREAIFQEFLGQDLSRAFLHGHSYTANPLGCAAGLASLDLLEAAECQSRIQAIEALHRARLDRLKSRPNVARTRLCGTIAAMDISGGGVGYAAEVGPKLKAAFLERGLLLRPLGNVLYLLPPYCTTEAELNRAWDAVEDVLATL</sequence>
<dbReference type="InterPro" id="IPR015421">
    <property type="entry name" value="PyrdxlP-dep_Trfase_major"/>
</dbReference>
<evidence type="ECO:0000256" key="2">
    <source>
        <dbReference type="ARBA" id="ARBA00005063"/>
    </source>
</evidence>
<evidence type="ECO:0000256" key="5">
    <source>
        <dbReference type="ARBA" id="ARBA00022691"/>
    </source>
</evidence>
<feature type="binding site" evidence="9">
    <location>
        <position position="256"/>
    </location>
    <ligand>
        <name>pyridoxal 5'-phosphate</name>
        <dbReference type="ChEBI" id="CHEBI:597326"/>
    </ligand>
</feature>
<evidence type="ECO:0000313" key="10">
    <source>
        <dbReference type="EMBL" id="RAU21365.1"/>
    </source>
</evidence>
<dbReference type="NCBIfam" id="NF004624">
    <property type="entry name" value="PRK05964.1"/>
    <property type="match status" value="1"/>
</dbReference>
<comment type="subunit">
    <text evidence="9">Homodimer.</text>
</comment>
<feature type="binding site" evidence="9">
    <location>
        <position position="319"/>
    </location>
    <ligand>
        <name>substrate</name>
    </ligand>
</feature>
<comment type="similarity">
    <text evidence="9">Belongs to the class-III pyridoxal-phosphate-dependent aminotransferase family. BioA subfamily.</text>
</comment>
<dbReference type="PANTHER" id="PTHR42684:SF3">
    <property type="entry name" value="ADENOSYLMETHIONINE-8-AMINO-7-OXONONANOATE AMINOTRANSFERASE"/>
    <property type="match status" value="1"/>
</dbReference>
<dbReference type="EC" id="2.6.1.62" evidence="9"/>
<dbReference type="GO" id="GO:0030170">
    <property type="term" value="F:pyridoxal phosphate binding"/>
    <property type="evidence" value="ECO:0007669"/>
    <property type="project" value="UniProtKB-UniRule"/>
</dbReference>
<dbReference type="HAMAP" id="MF_00834">
    <property type="entry name" value="BioA"/>
    <property type="match status" value="1"/>
</dbReference>
<dbReference type="Gene3D" id="3.90.1150.10">
    <property type="entry name" value="Aspartate Aminotransferase, domain 1"/>
    <property type="match status" value="1"/>
</dbReference>
<dbReference type="GO" id="GO:0005737">
    <property type="term" value="C:cytoplasm"/>
    <property type="evidence" value="ECO:0007669"/>
    <property type="project" value="UniProtKB-SubCell"/>
</dbReference>
<dbReference type="RefSeq" id="WP_112145408.1">
    <property type="nucleotide sequence ID" value="NZ_PGTO01000010.1"/>
</dbReference>
<comment type="catalytic activity">
    <reaction evidence="8 9">
        <text>(8S)-8-amino-7-oxononanoate + S-adenosyl-L-methionine = S-adenosyl-4-methylsulfanyl-2-oxobutanoate + (7R,8S)-7,8-diammoniononanoate</text>
        <dbReference type="Rhea" id="RHEA:16861"/>
        <dbReference type="ChEBI" id="CHEBI:16490"/>
        <dbReference type="ChEBI" id="CHEBI:59789"/>
        <dbReference type="ChEBI" id="CHEBI:149468"/>
        <dbReference type="ChEBI" id="CHEBI:149469"/>
        <dbReference type="EC" id="2.6.1.62"/>
    </reaction>
</comment>
<dbReference type="InterPro" id="IPR049704">
    <property type="entry name" value="Aminotrans_3_PPA_site"/>
</dbReference>
<feature type="binding site" evidence="9">
    <location>
        <begin position="320"/>
        <end position="321"/>
    </location>
    <ligand>
        <name>pyridoxal 5'-phosphate</name>
        <dbReference type="ChEBI" id="CHEBI:597326"/>
    </ligand>
</feature>
<dbReference type="Proteomes" id="UP000251075">
    <property type="component" value="Unassembled WGS sequence"/>
</dbReference>
<dbReference type="Pfam" id="PF00202">
    <property type="entry name" value="Aminotran_3"/>
    <property type="match status" value="1"/>
</dbReference>
<dbReference type="SUPFAM" id="SSF53383">
    <property type="entry name" value="PLP-dependent transferases"/>
    <property type="match status" value="1"/>
</dbReference>
<dbReference type="CDD" id="cd00610">
    <property type="entry name" value="OAT_like"/>
    <property type="match status" value="1"/>
</dbReference>
<dbReference type="GO" id="GO:0009102">
    <property type="term" value="P:biotin biosynthetic process"/>
    <property type="evidence" value="ECO:0007669"/>
    <property type="project" value="UniProtKB-UniRule"/>
</dbReference>
<dbReference type="InterPro" id="IPR005814">
    <property type="entry name" value="Aminotrans_3"/>
</dbReference>
<protein>
    <recommendedName>
        <fullName evidence="9">Adenosylmethionine-8-amino-7-oxononanoate aminotransferase</fullName>
        <ecNumber evidence="9">2.6.1.62</ecNumber>
    </recommendedName>
    <alternativeName>
        <fullName evidence="9">7,8-diamino-pelargonic acid aminotransferase</fullName>
        <shortName evidence="9">DAPA AT</shortName>
        <shortName evidence="9">DAPA aminotransferase</shortName>
    </alternativeName>
    <alternativeName>
        <fullName evidence="9">7,8-diaminononanoate synthase</fullName>
        <shortName evidence="9">DANS</shortName>
    </alternativeName>
    <alternativeName>
        <fullName evidence="9">Diaminopelargonic acid synthase</fullName>
    </alternativeName>
</protein>